<feature type="compositionally biased region" description="Basic and acidic residues" evidence="1">
    <location>
        <begin position="1"/>
        <end position="24"/>
    </location>
</feature>
<dbReference type="AlphaFoldDB" id="A0A095CAB2"/>
<name>A0A095CAB2_SCHHA</name>
<reference evidence="2" key="1">
    <citation type="journal article" date="2012" name="Nat. Genet.">
        <title>Whole-genome sequence of Schistosoma haematobium.</title>
        <authorList>
            <person name="Young N.D."/>
            <person name="Jex A.R."/>
            <person name="Li B."/>
            <person name="Liu S."/>
            <person name="Yang L."/>
            <person name="Xiong Z."/>
            <person name="Li Y."/>
            <person name="Cantacessi C."/>
            <person name="Hall R.S."/>
            <person name="Xu X."/>
            <person name="Chen F."/>
            <person name="Wu X."/>
            <person name="Zerlotini A."/>
            <person name="Oliveira G."/>
            <person name="Hofmann A."/>
            <person name="Zhang G."/>
            <person name="Fang X."/>
            <person name="Kang Y."/>
            <person name="Campbell B.E."/>
            <person name="Loukas A."/>
            <person name="Ranganathan S."/>
            <person name="Rollinson D."/>
            <person name="Rinaldi G."/>
            <person name="Brindley P.J."/>
            <person name="Yang H."/>
            <person name="Wang J."/>
            <person name="Wang J."/>
            <person name="Gasser R.B."/>
        </authorList>
    </citation>
    <scope>NUCLEOTIDE SEQUENCE [LARGE SCALE GENOMIC DNA]</scope>
</reference>
<dbReference type="EMBL" id="KL251166">
    <property type="protein sequence ID" value="KGB39268.1"/>
    <property type="molecule type" value="Genomic_DNA"/>
</dbReference>
<feature type="compositionally biased region" description="Acidic residues" evidence="1">
    <location>
        <begin position="25"/>
        <end position="34"/>
    </location>
</feature>
<accession>A0A095CAB2</accession>
<sequence>MIEEKRKENKNNDDNFVRERKDGGGADDDEDGDDESLCLFLYSLERIIYIKAISESVNLHIQTYFYKCTRIFTYLQQQQKSLKKSQSFIQSMNHF</sequence>
<organism evidence="2">
    <name type="scientific">Schistosoma haematobium</name>
    <name type="common">Blood fluke</name>
    <dbReference type="NCBI Taxonomy" id="6185"/>
    <lineage>
        <taxon>Eukaryota</taxon>
        <taxon>Metazoa</taxon>
        <taxon>Spiralia</taxon>
        <taxon>Lophotrochozoa</taxon>
        <taxon>Platyhelminthes</taxon>
        <taxon>Trematoda</taxon>
        <taxon>Digenea</taxon>
        <taxon>Strigeidida</taxon>
        <taxon>Schistosomatoidea</taxon>
        <taxon>Schistosomatidae</taxon>
        <taxon>Schistosoma</taxon>
    </lineage>
</organism>
<evidence type="ECO:0000256" key="1">
    <source>
        <dbReference type="SAM" id="MobiDB-lite"/>
    </source>
</evidence>
<evidence type="ECO:0000313" key="2">
    <source>
        <dbReference type="EMBL" id="KGB39268.1"/>
    </source>
</evidence>
<protein>
    <submittedName>
        <fullName evidence="2">Uncharacterized protein</fullName>
    </submittedName>
</protein>
<feature type="region of interest" description="Disordered" evidence="1">
    <location>
        <begin position="1"/>
        <end position="34"/>
    </location>
</feature>
<gene>
    <name evidence="2" type="ORF">MS3_07687</name>
</gene>
<proteinExistence type="predicted"/>